<dbReference type="STRING" id="4577.A0A1D6LGU9"/>
<proteinExistence type="predicted"/>
<accession>A0A1D6LGU9</accession>
<name>A0A1D6LGU9_MAIZE</name>
<evidence type="ECO:0000313" key="1">
    <source>
        <dbReference type="EMBL" id="AQK79112.1"/>
    </source>
</evidence>
<dbReference type="SUPFAM" id="SSF56112">
    <property type="entry name" value="Protein kinase-like (PK-like)"/>
    <property type="match status" value="1"/>
</dbReference>
<dbReference type="InParanoid" id="A0A1D6LGU9"/>
<dbReference type="EMBL" id="CM000782">
    <property type="protein sequence ID" value="AQK79112.1"/>
    <property type="molecule type" value="Genomic_DNA"/>
</dbReference>
<organism evidence="1">
    <name type="scientific">Zea mays</name>
    <name type="common">Maize</name>
    <dbReference type="NCBI Taxonomy" id="4577"/>
    <lineage>
        <taxon>Eukaryota</taxon>
        <taxon>Viridiplantae</taxon>
        <taxon>Streptophyta</taxon>
        <taxon>Embryophyta</taxon>
        <taxon>Tracheophyta</taxon>
        <taxon>Spermatophyta</taxon>
        <taxon>Magnoliopsida</taxon>
        <taxon>Liliopsida</taxon>
        <taxon>Poales</taxon>
        <taxon>Poaceae</taxon>
        <taxon>PACMAD clade</taxon>
        <taxon>Panicoideae</taxon>
        <taxon>Andropogonodae</taxon>
        <taxon>Andropogoneae</taxon>
        <taxon>Tripsacinae</taxon>
        <taxon>Zea</taxon>
    </lineage>
</organism>
<dbReference type="InterPro" id="IPR011009">
    <property type="entry name" value="Kinase-like_dom_sf"/>
</dbReference>
<reference evidence="1" key="1">
    <citation type="submission" date="2015-12" db="EMBL/GenBank/DDBJ databases">
        <title>Update maize B73 reference genome by single molecule sequencing technologies.</title>
        <authorList>
            <consortium name="Maize Genome Sequencing Project"/>
            <person name="Ware D."/>
        </authorList>
    </citation>
    <scope>NUCLEOTIDE SEQUENCE</scope>
    <source>
        <tissue evidence="1">Seedling</tissue>
    </source>
</reference>
<dbReference type="AlphaFoldDB" id="A0A1D6LGU9"/>
<dbReference type="PaxDb" id="4577-GRMZM5G855401_P01"/>
<protein>
    <submittedName>
        <fullName evidence="1">Uncharacterized protein</fullName>
    </submittedName>
</protein>
<gene>
    <name evidence="1" type="ORF">ZEAMMB73_Zm00001d035493</name>
</gene>
<sequence>MLVAYIDKAPVRSLPLSDPSPARACFLVLGYSAGPFIVQRTWHETLHQSLFTDYLNVHNMDTGDHVAVKIFDKAKVHKKKLAGQVMGSKTRIYMVLDFVMGGELHDIIVGHCFFSFLCHLT</sequence>